<dbReference type="WBParaSite" id="PS1159_v2.g16760.t1">
    <property type="protein sequence ID" value="PS1159_v2.g16760.t1"/>
    <property type="gene ID" value="PS1159_v2.g16760"/>
</dbReference>
<protein>
    <submittedName>
        <fullName evidence="2">Uncharacterized protein</fullName>
    </submittedName>
</protein>
<evidence type="ECO:0000313" key="1">
    <source>
        <dbReference type="Proteomes" id="UP000887580"/>
    </source>
</evidence>
<dbReference type="Proteomes" id="UP000887580">
    <property type="component" value="Unplaced"/>
</dbReference>
<proteinExistence type="predicted"/>
<evidence type="ECO:0000313" key="2">
    <source>
        <dbReference type="WBParaSite" id="PS1159_v2.g16760.t1"/>
    </source>
</evidence>
<organism evidence="1 2">
    <name type="scientific">Panagrolaimus sp. PS1159</name>
    <dbReference type="NCBI Taxonomy" id="55785"/>
    <lineage>
        <taxon>Eukaryota</taxon>
        <taxon>Metazoa</taxon>
        <taxon>Ecdysozoa</taxon>
        <taxon>Nematoda</taxon>
        <taxon>Chromadorea</taxon>
        <taxon>Rhabditida</taxon>
        <taxon>Tylenchina</taxon>
        <taxon>Panagrolaimomorpha</taxon>
        <taxon>Panagrolaimoidea</taxon>
        <taxon>Panagrolaimidae</taxon>
        <taxon>Panagrolaimus</taxon>
    </lineage>
</organism>
<name>A0AC35FEQ8_9BILA</name>
<reference evidence="2" key="1">
    <citation type="submission" date="2022-11" db="UniProtKB">
        <authorList>
            <consortium name="WormBaseParasite"/>
        </authorList>
    </citation>
    <scope>IDENTIFICATION</scope>
</reference>
<sequence length="185" mass="21359">MATKDNYSLPFKNKQNILNDGIANGQYKNLILNQNREFSSNAFSESLKNVLKEKVLDYDFVKKDDSKAKKDFYLWKKSTKDLSSNFANDNDFRKKDGLKKGQNPNINNSTLSLHISAYENSVETKECLNQNDLSKNREKQLFVNSTSVIKNLFEFPRQQKSEEAKMPEVSQFKASRQLINPNQTS</sequence>
<accession>A0AC35FEQ8</accession>